<evidence type="ECO:0000256" key="3">
    <source>
        <dbReference type="ARBA" id="ARBA00023125"/>
    </source>
</evidence>
<evidence type="ECO:0000313" key="7">
    <source>
        <dbReference type="Proteomes" id="UP000190787"/>
    </source>
</evidence>
<dbReference type="PROSITE" id="PS51898">
    <property type="entry name" value="TYR_RECOMBINASE"/>
    <property type="match status" value="1"/>
</dbReference>
<dbReference type="PANTHER" id="PTHR30349">
    <property type="entry name" value="PHAGE INTEGRASE-RELATED"/>
    <property type="match status" value="1"/>
</dbReference>
<accession>A0ABX3MVQ1</accession>
<proteinExistence type="inferred from homology"/>
<dbReference type="EMBL" id="MPZV01000003">
    <property type="protein sequence ID" value="OOY23446.1"/>
    <property type="molecule type" value="Genomic_DNA"/>
</dbReference>
<dbReference type="Proteomes" id="UP000190787">
    <property type="component" value="Unassembled WGS sequence"/>
</dbReference>
<evidence type="ECO:0000256" key="1">
    <source>
        <dbReference type="ARBA" id="ARBA00008857"/>
    </source>
</evidence>
<feature type="domain" description="Tyr recombinase" evidence="5">
    <location>
        <begin position="179"/>
        <end position="355"/>
    </location>
</feature>
<name>A0ABX3MVQ1_9RHOB</name>
<dbReference type="RefSeq" id="WP_078605305.1">
    <property type="nucleotide sequence ID" value="NZ_MPZV01000003.1"/>
</dbReference>
<protein>
    <submittedName>
        <fullName evidence="6">Integrase</fullName>
    </submittedName>
</protein>
<keyword evidence="7" id="KW-1185">Reference proteome</keyword>
<comment type="caution">
    <text evidence="6">The sequence shown here is derived from an EMBL/GenBank/DDBJ whole genome shotgun (WGS) entry which is preliminary data.</text>
</comment>
<dbReference type="Gene3D" id="1.10.443.10">
    <property type="entry name" value="Intergrase catalytic core"/>
    <property type="match status" value="1"/>
</dbReference>
<dbReference type="Pfam" id="PF00589">
    <property type="entry name" value="Phage_integrase"/>
    <property type="match status" value="1"/>
</dbReference>
<evidence type="ECO:0000256" key="4">
    <source>
        <dbReference type="ARBA" id="ARBA00023172"/>
    </source>
</evidence>
<dbReference type="InterPro" id="IPR002104">
    <property type="entry name" value="Integrase_catalytic"/>
</dbReference>
<organism evidence="6 7">
    <name type="scientific">Thioclava sediminum</name>
    <dbReference type="NCBI Taxonomy" id="1915319"/>
    <lineage>
        <taxon>Bacteria</taxon>
        <taxon>Pseudomonadati</taxon>
        <taxon>Pseudomonadota</taxon>
        <taxon>Alphaproteobacteria</taxon>
        <taxon>Rhodobacterales</taxon>
        <taxon>Paracoccaceae</taxon>
        <taxon>Thioclava</taxon>
    </lineage>
</organism>
<keyword evidence="4" id="KW-0233">DNA recombination</keyword>
<dbReference type="Gene3D" id="1.10.150.130">
    <property type="match status" value="1"/>
</dbReference>
<dbReference type="InterPro" id="IPR011010">
    <property type="entry name" value="DNA_brk_join_enz"/>
</dbReference>
<keyword evidence="3" id="KW-0238">DNA-binding</keyword>
<gene>
    <name evidence="6" type="ORF">BMI91_13210</name>
</gene>
<dbReference type="SUPFAM" id="SSF56349">
    <property type="entry name" value="DNA breaking-rejoining enzymes"/>
    <property type="match status" value="1"/>
</dbReference>
<dbReference type="InterPro" id="IPR013762">
    <property type="entry name" value="Integrase-like_cat_sf"/>
</dbReference>
<evidence type="ECO:0000259" key="5">
    <source>
        <dbReference type="PROSITE" id="PS51898"/>
    </source>
</evidence>
<comment type="similarity">
    <text evidence="1">Belongs to the 'phage' integrase family.</text>
</comment>
<evidence type="ECO:0000313" key="6">
    <source>
        <dbReference type="EMBL" id="OOY23446.1"/>
    </source>
</evidence>
<sequence length="362" mass="41243">MATIVERTRKDGSTAYVAQITRRAHGVQESRTFDKEKTAKTWAERREKEIDNEIANGKKPIKSKAKKITLGDAIDRYLADSMVEIGKTKAQVLRTIRTEYKISDMPCGSITSPDIVAFVKELHERPDLNSPGTAGNYLSHLGAVFDIADSTWGLRLDDVEMKKAARVCKRLGLTARSAERTRRPTLDELDKLLTHFEAASAADPRCIPMAKVVLFAIFSTRRQDEICRITWADYEEDERRVMVRDMKHPGQKRGNDVWVDLPEPCPAIIATMPRTKDRIFPYNSDTISRRFTDACKVCEIDDLHFHDLRHEGASRLAEKGLTVPQLSAVTGHRSWKSLERYTHVRKIGDKFNGWSWIDRFVG</sequence>
<reference evidence="6 7" key="1">
    <citation type="submission" date="2016-11" db="EMBL/GenBank/DDBJ databases">
        <title>A multilocus sequence analysis scheme for characterization of bacteria in the genus Thioclava.</title>
        <authorList>
            <person name="Liu Y."/>
            <person name="Shao Z."/>
        </authorList>
    </citation>
    <scope>NUCLEOTIDE SEQUENCE [LARGE SCALE GENOMIC DNA]</scope>
    <source>
        <strain evidence="6 7">TAW-CT134</strain>
    </source>
</reference>
<dbReference type="PANTHER" id="PTHR30349:SF41">
    <property type="entry name" value="INTEGRASE_RECOMBINASE PROTEIN MJ0367-RELATED"/>
    <property type="match status" value="1"/>
</dbReference>
<dbReference type="InterPro" id="IPR050090">
    <property type="entry name" value="Tyrosine_recombinase_XerCD"/>
</dbReference>
<evidence type="ECO:0000256" key="2">
    <source>
        <dbReference type="ARBA" id="ARBA00022908"/>
    </source>
</evidence>
<dbReference type="CDD" id="cd00796">
    <property type="entry name" value="INT_Rci_Hp1_C"/>
    <property type="match status" value="1"/>
</dbReference>
<keyword evidence="2" id="KW-0229">DNA integration</keyword>
<dbReference type="InterPro" id="IPR010998">
    <property type="entry name" value="Integrase_recombinase_N"/>
</dbReference>